<dbReference type="RefSeq" id="XP_009529456.1">
    <property type="nucleotide sequence ID" value="XM_009531161.1"/>
</dbReference>
<dbReference type="EMBL" id="JH159155">
    <property type="protein sequence ID" value="EGZ15707.1"/>
    <property type="molecule type" value="Genomic_DNA"/>
</dbReference>
<protein>
    <submittedName>
        <fullName evidence="3">Uncharacterized protein</fullName>
    </submittedName>
</protein>
<keyword evidence="4" id="KW-1185">Reference proteome</keyword>
<evidence type="ECO:0000313" key="4">
    <source>
        <dbReference type="Proteomes" id="UP000002640"/>
    </source>
</evidence>
<feature type="compositionally biased region" description="Low complexity" evidence="1">
    <location>
        <begin position="12"/>
        <end position="32"/>
    </location>
</feature>
<dbReference type="EMBL" id="JH159155">
    <property type="protein sequence ID" value="EGZ15710.1"/>
    <property type="molecule type" value="Genomic_DNA"/>
</dbReference>
<dbReference type="Proteomes" id="UP000002640">
    <property type="component" value="Unassembled WGS sequence"/>
</dbReference>
<dbReference type="KEGG" id="psoj:PHYSODRAFT_561422"/>
<feature type="region of interest" description="Disordered" evidence="1">
    <location>
        <begin position="150"/>
        <end position="180"/>
    </location>
</feature>
<name>G4ZNA0_PHYSP</name>
<feature type="non-terminal residue" evidence="3">
    <location>
        <position position="180"/>
    </location>
</feature>
<reference evidence="3" key="2">
    <citation type="submission" date="2011-09" db="EMBL/GenBank/DDBJ databases">
        <authorList>
            <consortium name="US DOE Joint Genome Institute (JGI-PGF)"/>
            <person name="Aerts A."/>
            <person name="Grimwood J."/>
            <person name="Schmutz J."/>
            <person name="Lucas S."/>
            <person name="Hammon N."/>
            <person name="Glavina del Rio T."/>
            <person name="Dalin E."/>
            <person name="Tice H."/>
            <person name="Pitluck S."/>
            <person name="Dehal P."/>
            <person name="Chapman J."/>
            <person name="Putman N.H."/>
            <person name="Salamov A.A."/>
            <person name="Terry A."/>
            <person name="Rokhsar D.S."/>
            <person name="Boore J.L."/>
            <person name="Tripathy S."/>
            <person name="Tyler B.M."/>
            <person name="Grigoriev I.V."/>
        </authorList>
    </citation>
    <scope>NUCLEOTIDE SEQUENCE</scope>
    <source>
        <strain evidence="3">P6497</strain>
    </source>
</reference>
<accession>G4ZNA0</accession>
<feature type="region of interest" description="Disordered" evidence="1">
    <location>
        <begin position="1"/>
        <end position="38"/>
    </location>
</feature>
<evidence type="ECO:0000313" key="2">
    <source>
        <dbReference type="EMBL" id="EGZ15707.1"/>
    </source>
</evidence>
<evidence type="ECO:0000256" key="1">
    <source>
        <dbReference type="SAM" id="MobiDB-lite"/>
    </source>
</evidence>
<reference evidence="3 4" key="1">
    <citation type="journal article" date="2006" name="Science">
        <title>Phytophthora genome sequences uncover evolutionary origins and mechanisms of pathogenesis.</title>
        <authorList>
            <person name="Tyler B.M."/>
            <person name="Tripathy S."/>
            <person name="Zhang X."/>
            <person name="Dehal P."/>
            <person name="Jiang R.H."/>
            <person name="Aerts A."/>
            <person name="Arredondo F.D."/>
            <person name="Baxter L."/>
            <person name="Bensasson D."/>
            <person name="Beynon J.L."/>
            <person name="Chapman J."/>
            <person name="Damasceno C.M."/>
            <person name="Dorrance A.E."/>
            <person name="Dou D."/>
            <person name="Dickerman A.W."/>
            <person name="Dubchak I.L."/>
            <person name="Garbelotto M."/>
            <person name="Gijzen M."/>
            <person name="Gordon S.G."/>
            <person name="Govers F."/>
            <person name="Grunwald N.J."/>
            <person name="Huang W."/>
            <person name="Ivors K.L."/>
            <person name="Jones R.W."/>
            <person name="Kamoun S."/>
            <person name="Krampis K."/>
            <person name="Lamour K.H."/>
            <person name="Lee M.K."/>
            <person name="McDonald W.H."/>
            <person name="Medina M."/>
            <person name="Meijer H.J."/>
            <person name="Nordberg E.K."/>
            <person name="Maclean D.J."/>
            <person name="Ospina-Giraldo M.D."/>
            <person name="Morris P.F."/>
            <person name="Phuntumart V."/>
            <person name="Putnam N.H."/>
            <person name="Rash S."/>
            <person name="Rose J.K."/>
            <person name="Sakihama Y."/>
            <person name="Salamov A.A."/>
            <person name="Savidor A."/>
            <person name="Scheuring C.F."/>
            <person name="Smith B.M."/>
            <person name="Sobral B.W."/>
            <person name="Terry A."/>
            <person name="Torto-Alalibo T.A."/>
            <person name="Win J."/>
            <person name="Xu Z."/>
            <person name="Zhang H."/>
            <person name="Grigoriev I.V."/>
            <person name="Rokhsar D.S."/>
            <person name="Boore J.L."/>
        </authorList>
    </citation>
    <scope>NUCLEOTIDE SEQUENCE [LARGE SCALE GENOMIC DNA]</scope>
    <source>
        <strain evidence="3 4">P6497</strain>
    </source>
</reference>
<dbReference type="GeneID" id="20663583"/>
<dbReference type="RefSeq" id="XP_009529459.1">
    <property type="nucleotide sequence ID" value="XM_009531164.1"/>
</dbReference>
<gene>
    <name evidence="2" type="ORF">PHYSODRAFT_561422</name>
    <name evidence="3" type="ORF">PHYSODRAFT_561423</name>
</gene>
<organism evidence="4">
    <name type="scientific">Phytophthora sojae (strain P6497)</name>
    <name type="common">Soybean stem and root rot agent</name>
    <name type="synonym">Phytophthora megasperma f. sp. glycines</name>
    <dbReference type="NCBI Taxonomy" id="1094619"/>
    <lineage>
        <taxon>Eukaryota</taxon>
        <taxon>Sar</taxon>
        <taxon>Stramenopiles</taxon>
        <taxon>Oomycota</taxon>
        <taxon>Peronosporomycetes</taxon>
        <taxon>Peronosporales</taxon>
        <taxon>Peronosporaceae</taxon>
        <taxon>Phytophthora</taxon>
    </lineage>
</organism>
<feature type="compositionally biased region" description="Polar residues" evidence="1">
    <location>
        <begin position="161"/>
        <end position="180"/>
    </location>
</feature>
<evidence type="ECO:0000313" key="3">
    <source>
        <dbReference type="EMBL" id="EGZ15710.1"/>
    </source>
</evidence>
<dbReference type="GeneID" id="20663584"/>
<sequence>MADNALDDAKDSSGSGSAPADPSSDAATASPSVHVGGKRKLTRTALTLREKAIVKSFCEQKVNDCKARGELVPSQEALRREVAAQFGWSCGRSTLSKIISMDWRLLRSGEQGGDAPRNPNMKRRRRPLFPAFEADLVKFISRHVNTEAGAESVAVSGDPMAQSTVNGVGGSTSAPDNDGA</sequence>
<dbReference type="InParanoid" id="G4ZNA0"/>
<dbReference type="KEGG" id="psoj:PHYSODRAFT_561423"/>
<dbReference type="AlphaFoldDB" id="G4ZNA0"/>
<proteinExistence type="predicted"/>